<dbReference type="KEGG" id="xpo:XPG1_0307"/>
<proteinExistence type="predicted"/>
<keyword evidence="1" id="KW-0175">Coiled coil</keyword>
<protein>
    <submittedName>
        <fullName evidence="3">Uncharacterized protein</fullName>
    </submittedName>
</protein>
<dbReference type="EMBL" id="FO704551">
    <property type="protein sequence ID" value="CDG21029.1"/>
    <property type="molecule type" value="Genomic_DNA"/>
</dbReference>
<feature type="coiled-coil region" evidence="1">
    <location>
        <begin position="33"/>
        <end position="67"/>
    </location>
</feature>
<dbReference type="AlphaFoldDB" id="A0A068R1U6"/>
<organism evidence="3 4">
    <name type="scientific">Xenorhabdus poinarii G6</name>
    <dbReference type="NCBI Taxonomy" id="1354304"/>
    <lineage>
        <taxon>Bacteria</taxon>
        <taxon>Pseudomonadati</taxon>
        <taxon>Pseudomonadota</taxon>
        <taxon>Gammaproteobacteria</taxon>
        <taxon>Enterobacterales</taxon>
        <taxon>Morganellaceae</taxon>
        <taxon>Xenorhabdus</taxon>
    </lineage>
</organism>
<evidence type="ECO:0000256" key="1">
    <source>
        <dbReference type="SAM" id="Coils"/>
    </source>
</evidence>
<evidence type="ECO:0000313" key="4">
    <source>
        <dbReference type="Proteomes" id="UP000032735"/>
    </source>
</evidence>
<evidence type="ECO:0000313" key="3">
    <source>
        <dbReference type="EMBL" id="CDG21029.1"/>
    </source>
</evidence>
<accession>A0A068R1U6</accession>
<dbReference type="EMBL" id="FO704551">
    <property type="protein sequence ID" value="CDG19962.1"/>
    <property type="molecule type" value="Genomic_DNA"/>
</dbReference>
<dbReference type="KEGG" id="xpo:XPG1_1374"/>
<gene>
    <name evidence="2" type="ORF">XPG1_0307</name>
    <name evidence="3" type="ORF">XPG1_1374</name>
</gene>
<dbReference type="OrthoDB" id="6628695at2"/>
<dbReference type="RefSeq" id="WP_157879412.1">
    <property type="nucleotide sequence ID" value="NZ_FO704551.1"/>
</dbReference>
<name>A0A068R1U6_9GAMM</name>
<dbReference type="Proteomes" id="UP000032735">
    <property type="component" value="Chromosome"/>
</dbReference>
<dbReference type="HOGENOM" id="CLU_106193_0_0_6"/>
<evidence type="ECO:0000313" key="2">
    <source>
        <dbReference type="EMBL" id="CDG19962.1"/>
    </source>
</evidence>
<reference evidence="3 4" key="1">
    <citation type="submission" date="2013-07" db="EMBL/GenBank/DDBJ databases">
        <authorList>
            <person name="Genoscope - CEA"/>
        </authorList>
    </citation>
    <scope>NUCLEOTIDE SEQUENCE [LARGE SCALE GENOMIC DNA]</scope>
    <source>
        <strain evidence="3 4">G6</strain>
    </source>
</reference>
<sequence length="155" mass="18074">MPISTTWNIVKDISGIGKKIFDKKVDDEVRKQVQEMIDKSSELYERIVTLEEDRQASRQLIIELQEKIKRSKYFHREFKKYKPHQFETGAFVYSYDASIHQDKPPHYVCTKCASDSVISILQPKDTSCYELTCHGCNSNYVVKPKIAGFFAMPRN</sequence>
<keyword evidence="4" id="KW-1185">Reference proteome</keyword>